<evidence type="ECO:0000313" key="3">
    <source>
        <dbReference type="EMBL" id="MBZ9777389.1"/>
    </source>
</evidence>
<keyword evidence="2" id="KW-1133">Transmembrane helix</keyword>
<name>A0ABS7XEM4_9FLAO</name>
<dbReference type="EMBL" id="JAIQZE010000001">
    <property type="protein sequence ID" value="MBZ9777389.1"/>
    <property type="molecule type" value="Genomic_DNA"/>
</dbReference>
<accession>A0ABS7XEM4</accession>
<evidence type="ECO:0000313" key="4">
    <source>
        <dbReference type="Proteomes" id="UP001199314"/>
    </source>
</evidence>
<evidence type="ECO:0000256" key="2">
    <source>
        <dbReference type="SAM" id="Phobius"/>
    </source>
</evidence>
<reference evidence="4" key="1">
    <citation type="submission" date="2023-07" db="EMBL/GenBank/DDBJ databases">
        <title>Novel species isolated from saline lakes on Tibetan Plateau.</title>
        <authorList>
            <person name="Lu H."/>
        </authorList>
    </citation>
    <scope>NUCLEOTIDE SEQUENCE [LARGE SCALE GENOMIC DNA]</scope>
    <source>
        <strain evidence="4">CAK8W</strain>
    </source>
</reference>
<sequence length="743" mass="84559">MKQTGKNILIRFQKQWQLMLWLEVFLYTFSSAILIWFLTQSWVLSLTCFALIFVMALLIKKPWKINLQIASNYVDANSTKLEYSSWLLLEESAELTGLAKLQQQKMSNTLEAEIKSIKPEHQLKTAIIISVFLVAIGYLGFYTGISENFNFNRNTTSKEKTASFVPIDSLAVKHKVPVLKSQLVTINYPSYTGLATASTSKMDIKAVEGSRVTWELDFDAAVDSVSLESMGKHREMMKTNQSFTGSTALNTSGFYNFKFTDTFGATYSSDLFTIEVIKDKSPLIRIENLKQFSSFDYTDNKVLSFGAFITDDFGVGNAHIIATVSKGTGESVKFREEQLEFDEPMSSGEKQLNLSKTIDLDKMNMEPGDELYFYVEAQDLRRPKENTARSETYFAVIKDTINYGPGVEGGLGVDLMPDYFRSQRQLIIDTEKLITQRGKISEEEFNSTSNDLGFDQKSLRLKYGQFMGDEAEGSSTNGGEVTEAIDHDHDQEEDPLAKYSHAHDSDNEHNLVEDPHDHDQDENKEEEDPLADYLHDHGDPESSTLFTDNLKSKLRQALNIMWDAELHLRLYEPEKSLPFQYEALELIQDIKNSARIYVHRIGFDPPPIKEEVRLSGDIKDVTNFNKNEQFESSDEYSFIKQSIFRLEELKDLNSKSTGIDRELFDKAGSELAKKAIQEPGRFLKTLQQLKQLAERQQISKKLIIEVQKGLLKALPEVAPEPQQKYGFGGKLNELVLKELELNE</sequence>
<keyword evidence="4" id="KW-1185">Reference proteome</keyword>
<keyword evidence="2" id="KW-0812">Transmembrane</keyword>
<feature type="transmembrane region" description="Helical" evidence="2">
    <location>
        <begin position="43"/>
        <end position="59"/>
    </location>
</feature>
<protein>
    <submittedName>
        <fullName evidence="3">Tryptophan-rich sensory protein</fullName>
    </submittedName>
</protein>
<comment type="caution">
    <text evidence="3">The sequence shown here is derived from an EMBL/GenBank/DDBJ whole genome shotgun (WGS) entry which is preliminary data.</text>
</comment>
<dbReference type="Proteomes" id="UP001199314">
    <property type="component" value="Unassembled WGS sequence"/>
</dbReference>
<organism evidence="3 4">
    <name type="scientific">Psychroflexus longus</name>
    <dbReference type="NCBI Taxonomy" id="2873596"/>
    <lineage>
        <taxon>Bacteria</taxon>
        <taxon>Pseudomonadati</taxon>
        <taxon>Bacteroidota</taxon>
        <taxon>Flavobacteriia</taxon>
        <taxon>Flavobacteriales</taxon>
        <taxon>Flavobacteriaceae</taxon>
        <taxon>Psychroflexus</taxon>
    </lineage>
</organism>
<feature type="compositionally biased region" description="Basic and acidic residues" evidence="1">
    <location>
        <begin position="501"/>
        <end position="521"/>
    </location>
</feature>
<feature type="transmembrane region" description="Helical" evidence="2">
    <location>
        <begin position="20"/>
        <end position="37"/>
    </location>
</feature>
<gene>
    <name evidence="3" type="ORF">LB452_00505</name>
</gene>
<feature type="transmembrane region" description="Helical" evidence="2">
    <location>
        <begin position="125"/>
        <end position="145"/>
    </location>
</feature>
<feature type="region of interest" description="Disordered" evidence="1">
    <location>
        <begin position="500"/>
        <end position="542"/>
    </location>
</feature>
<keyword evidence="2" id="KW-0472">Membrane</keyword>
<evidence type="ECO:0000256" key="1">
    <source>
        <dbReference type="SAM" id="MobiDB-lite"/>
    </source>
</evidence>
<proteinExistence type="predicted"/>